<dbReference type="CDD" id="cd00782">
    <property type="entry name" value="MutL_Trans"/>
    <property type="match status" value="1"/>
</dbReference>
<dbReference type="PANTHER" id="PTHR10073">
    <property type="entry name" value="DNA MISMATCH REPAIR PROTEIN MLH, PMS, MUTL"/>
    <property type="match status" value="1"/>
</dbReference>
<dbReference type="NCBIfam" id="TIGR00585">
    <property type="entry name" value="mutl"/>
    <property type="match status" value="1"/>
</dbReference>
<dbReference type="SUPFAM" id="SSF55874">
    <property type="entry name" value="ATPase domain of HSP90 chaperone/DNA topoisomerase II/histidine kinase"/>
    <property type="match status" value="1"/>
</dbReference>
<dbReference type="SMART" id="SM00853">
    <property type="entry name" value="MutL_C"/>
    <property type="match status" value="1"/>
</dbReference>
<dbReference type="Gene3D" id="3.30.565.10">
    <property type="entry name" value="Histidine kinase-like ATPase, C-terminal domain"/>
    <property type="match status" value="1"/>
</dbReference>
<dbReference type="GO" id="GO:0140664">
    <property type="term" value="F:ATP-dependent DNA damage sensor activity"/>
    <property type="evidence" value="ECO:0007669"/>
    <property type="project" value="InterPro"/>
</dbReference>
<sequence>MVTAGSGKIRVLPGDVVGRIAAGEVIERPAAVVKELIENSLDAGSRSITVEIQDGGLTMIRVTDDGEGMEPDDAMLAFERHATSKLRSDRDLWTIRTMGFRGEALPSIAAVSHVRVSTAVRSTGVGVSFLVRGGKIDGVVEAPPVAGTSIEVKELFYNQPARKKFLKSAPAEFSHISRVVQQAALAWPSVHFRLLHNGAEAVNYPAVSSERDRVGQVYRLSFLAHCRPVQAALPTARVGGYVIDPVRARSSRVPQELFLNRRPVRNAAVFHAVTEGYGASLAKGRQPLFVLFLDVDPDRVDVNVHPAKREIRFADQDLIHRLVRRAVRQALGVETGLSVAGTVEENGESIRTQPQIRAVHDESGWGRAGPTKAGEEAEASDRPLARPDVPPQEGGQLVFVSETAEPYVRVPSGEIRPLGQLNRTFLIVQLGGDLAVIDQHTAHERVLFERLFRAWASRDVRSQPLLLPETVVLPASHAALLGRHQGDLEKLGLELEPFGPSSVLVRAVPVGLGKMDMEPFLLDLLDDLSQWEHASTVEAKVRSILASLACHGAIRSGRSLEPPEIKTLVEDWRAEGEPTTCPHGRRTVFRLGTDDLEKMFGRAGW</sequence>
<dbReference type="InterPro" id="IPR038973">
    <property type="entry name" value="MutL/Mlh/Pms-like"/>
</dbReference>
<dbReference type="PANTHER" id="PTHR10073:SF12">
    <property type="entry name" value="DNA MISMATCH REPAIR PROTEIN MLH1"/>
    <property type="match status" value="1"/>
</dbReference>
<evidence type="ECO:0000256" key="4">
    <source>
        <dbReference type="ARBA" id="ARBA00023204"/>
    </source>
</evidence>
<evidence type="ECO:0000256" key="3">
    <source>
        <dbReference type="ARBA" id="ARBA00022763"/>
    </source>
</evidence>
<dbReference type="AlphaFoldDB" id="A0A0S4KWW8"/>
<dbReference type="Pfam" id="PF13589">
    <property type="entry name" value="HATPase_c_3"/>
    <property type="match status" value="1"/>
</dbReference>
<keyword evidence="10" id="KW-1185">Reference proteome</keyword>
<keyword evidence="3 5" id="KW-0227">DNA damage</keyword>
<dbReference type="SMART" id="SM01340">
    <property type="entry name" value="DNA_mis_repair"/>
    <property type="match status" value="1"/>
</dbReference>
<dbReference type="PROSITE" id="PS00058">
    <property type="entry name" value="DNA_MISMATCH_REPAIR_1"/>
    <property type="match status" value="1"/>
</dbReference>
<evidence type="ECO:0000313" key="9">
    <source>
        <dbReference type="EMBL" id="CUQ66923.1"/>
    </source>
</evidence>
<accession>A0A0S4KWW8</accession>
<dbReference type="Gene3D" id="3.30.230.10">
    <property type="match status" value="1"/>
</dbReference>
<comment type="function">
    <text evidence="5">This protein is involved in the repair of mismatches in DNA. It is required for dam-dependent methyl-directed DNA mismatch repair. May act as a 'molecular matchmaker', a protein that promotes the formation of a stable complex between two or more DNA-binding proteins in an ATP-dependent manner without itself being part of a final effector complex.</text>
</comment>
<evidence type="ECO:0000256" key="5">
    <source>
        <dbReference type="HAMAP-Rule" id="MF_00149"/>
    </source>
</evidence>
<dbReference type="InterPro" id="IPR020667">
    <property type="entry name" value="DNA_mismatch_repair_MutL"/>
</dbReference>
<evidence type="ECO:0000259" key="8">
    <source>
        <dbReference type="SMART" id="SM01340"/>
    </source>
</evidence>
<dbReference type="InterPro" id="IPR014721">
    <property type="entry name" value="Ribsml_uS5_D2-typ_fold_subgr"/>
</dbReference>
<dbReference type="GO" id="GO:0032300">
    <property type="term" value="C:mismatch repair complex"/>
    <property type="evidence" value="ECO:0007669"/>
    <property type="project" value="InterPro"/>
</dbReference>
<dbReference type="InterPro" id="IPR014790">
    <property type="entry name" value="MutL_C"/>
</dbReference>
<dbReference type="InterPro" id="IPR036890">
    <property type="entry name" value="HATPase_C_sf"/>
</dbReference>
<dbReference type="SUPFAM" id="SSF54211">
    <property type="entry name" value="Ribosomal protein S5 domain 2-like"/>
    <property type="match status" value="1"/>
</dbReference>
<name>A0A0S4KWW8_9BACT</name>
<feature type="region of interest" description="Disordered" evidence="6">
    <location>
        <begin position="357"/>
        <end position="393"/>
    </location>
</feature>
<dbReference type="Gene3D" id="3.30.1370.100">
    <property type="entry name" value="MutL, C-terminal domain, regulatory subdomain"/>
    <property type="match status" value="1"/>
</dbReference>
<dbReference type="Pfam" id="PF01119">
    <property type="entry name" value="DNA_mis_repair"/>
    <property type="match status" value="1"/>
</dbReference>
<comment type="similarity">
    <text evidence="1 5">Belongs to the DNA mismatch repair MutL/HexB family.</text>
</comment>
<proteinExistence type="inferred from homology"/>
<dbReference type="GO" id="GO:0016887">
    <property type="term" value="F:ATP hydrolysis activity"/>
    <property type="evidence" value="ECO:0007669"/>
    <property type="project" value="InterPro"/>
</dbReference>
<dbReference type="Pfam" id="PF08676">
    <property type="entry name" value="MutL_C"/>
    <property type="match status" value="1"/>
</dbReference>
<reference evidence="10" key="1">
    <citation type="submission" date="2015-09" db="EMBL/GenBank/DDBJ databases">
        <authorList>
            <person name="Daims H."/>
        </authorList>
    </citation>
    <scope>NUCLEOTIDE SEQUENCE [LARGE SCALE GENOMIC DNA]</scope>
</reference>
<dbReference type="InterPro" id="IPR014762">
    <property type="entry name" value="DNA_mismatch_repair_CS"/>
</dbReference>
<dbReference type="CDD" id="cd16926">
    <property type="entry name" value="HATPase_MutL-MLH-PMS-like"/>
    <property type="match status" value="1"/>
</dbReference>
<evidence type="ECO:0000256" key="6">
    <source>
        <dbReference type="SAM" id="MobiDB-lite"/>
    </source>
</evidence>
<dbReference type="GO" id="GO:0030983">
    <property type="term" value="F:mismatched DNA binding"/>
    <property type="evidence" value="ECO:0007669"/>
    <property type="project" value="InterPro"/>
</dbReference>
<organism evidence="9 10">
    <name type="scientific">Candidatus Nitrospira inopinata</name>
    <dbReference type="NCBI Taxonomy" id="1715989"/>
    <lineage>
        <taxon>Bacteria</taxon>
        <taxon>Pseudomonadati</taxon>
        <taxon>Nitrospirota</taxon>
        <taxon>Nitrospiria</taxon>
        <taxon>Nitrospirales</taxon>
        <taxon>Nitrospiraceae</taxon>
        <taxon>Nitrospira</taxon>
    </lineage>
</organism>
<evidence type="ECO:0000259" key="7">
    <source>
        <dbReference type="SMART" id="SM00853"/>
    </source>
</evidence>
<dbReference type="FunFam" id="3.30.565.10:FF:000003">
    <property type="entry name" value="DNA mismatch repair endonuclease MutL"/>
    <property type="match status" value="1"/>
</dbReference>
<feature type="compositionally biased region" description="Basic and acidic residues" evidence="6">
    <location>
        <begin position="373"/>
        <end position="385"/>
    </location>
</feature>
<dbReference type="KEGG" id="nio:NITINOP_1951"/>
<evidence type="ECO:0000313" key="10">
    <source>
        <dbReference type="Proteomes" id="UP000066284"/>
    </source>
</evidence>
<dbReference type="Proteomes" id="UP000066284">
    <property type="component" value="Chromosome 1"/>
</dbReference>
<dbReference type="InterPro" id="IPR042120">
    <property type="entry name" value="MutL_C_dimsub"/>
</dbReference>
<evidence type="ECO:0000256" key="2">
    <source>
        <dbReference type="ARBA" id="ARBA00021975"/>
    </source>
</evidence>
<dbReference type="STRING" id="1715989.NITINOP_1951"/>
<evidence type="ECO:0000256" key="1">
    <source>
        <dbReference type="ARBA" id="ARBA00006082"/>
    </source>
</evidence>
<dbReference type="InterPro" id="IPR020568">
    <property type="entry name" value="Ribosomal_Su5_D2-typ_SF"/>
</dbReference>
<dbReference type="SUPFAM" id="SSF118116">
    <property type="entry name" value="DNA mismatch repair protein MutL"/>
    <property type="match status" value="1"/>
</dbReference>
<dbReference type="InterPro" id="IPR042121">
    <property type="entry name" value="MutL_C_regsub"/>
</dbReference>
<dbReference type="EMBL" id="LN885086">
    <property type="protein sequence ID" value="CUQ66923.1"/>
    <property type="molecule type" value="Genomic_DNA"/>
</dbReference>
<dbReference type="OrthoDB" id="9763467at2"/>
<feature type="domain" description="MutL C-terminal dimerisation" evidence="7">
    <location>
        <begin position="417"/>
        <end position="560"/>
    </location>
</feature>
<dbReference type="InterPro" id="IPR013507">
    <property type="entry name" value="DNA_mismatch_S5_2-like"/>
</dbReference>
<keyword evidence="4 5" id="KW-0234">DNA repair</keyword>
<dbReference type="InterPro" id="IPR002099">
    <property type="entry name" value="MutL/Mlh/PMS"/>
</dbReference>
<dbReference type="GO" id="GO:0006298">
    <property type="term" value="P:mismatch repair"/>
    <property type="evidence" value="ECO:0007669"/>
    <property type="project" value="UniProtKB-UniRule"/>
</dbReference>
<protein>
    <recommendedName>
        <fullName evidence="2 5">DNA mismatch repair protein MutL</fullName>
    </recommendedName>
</protein>
<feature type="domain" description="DNA mismatch repair protein S5" evidence="8">
    <location>
        <begin position="214"/>
        <end position="332"/>
    </location>
</feature>
<dbReference type="GO" id="GO:0005524">
    <property type="term" value="F:ATP binding"/>
    <property type="evidence" value="ECO:0007669"/>
    <property type="project" value="InterPro"/>
</dbReference>
<dbReference type="Gene3D" id="3.30.1540.20">
    <property type="entry name" value="MutL, C-terminal domain, dimerisation subdomain"/>
    <property type="match status" value="1"/>
</dbReference>
<gene>
    <name evidence="5 9" type="primary">mutL</name>
    <name evidence="9" type="ORF">NITINOP_1951</name>
</gene>
<dbReference type="RefSeq" id="WP_062484906.1">
    <property type="nucleotide sequence ID" value="NZ_LN885086.1"/>
</dbReference>
<dbReference type="HAMAP" id="MF_00149">
    <property type="entry name" value="DNA_mis_repair"/>
    <property type="match status" value="1"/>
</dbReference>
<dbReference type="InterPro" id="IPR037198">
    <property type="entry name" value="MutL_C_sf"/>
</dbReference>